<comment type="caution">
    <text evidence="2">The sequence shown here is derived from an EMBL/GenBank/DDBJ whole genome shotgun (WGS) entry which is preliminary data.</text>
</comment>
<dbReference type="EMBL" id="JAODUO010000197">
    <property type="protein sequence ID" value="KAK2186517.1"/>
    <property type="molecule type" value="Genomic_DNA"/>
</dbReference>
<protein>
    <recommendedName>
        <fullName evidence="1">Alkylated DNA repair protein AlkB homologue 8 N-terminal domain-containing protein</fullName>
    </recommendedName>
</protein>
<dbReference type="GO" id="GO:0016706">
    <property type="term" value="F:2-oxoglutarate-dependent dioxygenase activity"/>
    <property type="evidence" value="ECO:0007669"/>
    <property type="project" value="InterPro"/>
</dbReference>
<evidence type="ECO:0000313" key="2">
    <source>
        <dbReference type="EMBL" id="KAK2186517.1"/>
    </source>
</evidence>
<dbReference type="InterPro" id="IPR015095">
    <property type="entry name" value="AlkB_hom8_N"/>
</dbReference>
<dbReference type="GO" id="GO:0008168">
    <property type="term" value="F:methyltransferase activity"/>
    <property type="evidence" value="ECO:0007669"/>
    <property type="project" value="InterPro"/>
</dbReference>
<proteinExistence type="predicted"/>
<dbReference type="AlphaFoldDB" id="A0AAD9P1Q2"/>
<name>A0AAD9P1Q2_RIDPI</name>
<organism evidence="2 3">
    <name type="scientific">Ridgeia piscesae</name>
    <name type="common">Tubeworm</name>
    <dbReference type="NCBI Taxonomy" id="27915"/>
    <lineage>
        <taxon>Eukaryota</taxon>
        <taxon>Metazoa</taxon>
        <taxon>Spiralia</taxon>
        <taxon>Lophotrochozoa</taxon>
        <taxon>Annelida</taxon>
        <taxon>Polychaeta</taxon>
        <taxon>Sedentaria</taxon>
        <taxon>Canalipalpata</taxon>
        <taxon>Sabellida</taxon>
        <taxon>Siboglinidae</taxon>
        <taxon>Ridgeia</taxon>
    </lineage>
</organism>
<dbReference type="Pfam" id="PF09004">
    <property type="entry name" value="ALKBH8_N"/>
    <property type="match status" value="1"/>
</dbReference>
<dbReference type="Proteomes" id="UP001209878">
    <property type="component" value="Unassembled WGS sequence"/>
</dbReference>
<evidence type="ECO:0000313" key="3">
    <source>
        <dbReference type="Proteomes" id="UP001209878"/>
    </source>
</evidence>
<sequence length="188" mass="21846">MKINSEKSKEIIISFAQDGNFRSTIPNIKIDGRDIAQVCHAKLLGVTISQDLTWNKHVDNIVKKAGKRLYMLYQLKRADITQKDLVSVYVSVVRPVIEYACPVRHTNLPQHLSDNIEVIQKRALKCIFPGLGYSEIPRRVILDTLNVRRDSICQKYYNIRQQNVYPLPVTRTNRFRNSFIPWALYNCQ</sequence>
<accession>A0AAD9P1Q2</accession>
<reference evidence="2" key="1">
    <citation type="journal article" date="2023" name="Mol. Biol. Evol.">
        <title>Third-Generation Sequencing Reveals the Adaptive Role of the Epigenome in Three Deep-Sea Polychaetes.</title>
        <authorList>
            <person name="Perez M."/>
            <person name="Aroh O."/>
            <person name="Sun Y."/>
            <person name="Lan Y."/>
            <person name="Juniper S.K."/>
            <person name="Young C.R."/>
            <person name="Angers B."/>
            <person name="Qian P.Y."/>
        </authorList>
    </citation>
    <scope>NUCLEOTIDE SEQUENCE</scope>
    <source>
        <strain evidence="2">R07B-5</strain>
    </source>
</reference>
<feature type="domain" description="Alkylated DNA repair protein AlkB homologue 8 N-terminal" evidence="1">
    <location>
        <begin position="54"/>
        <end position="91"/>
    </location>
</feature>
<keyword evidence="3" id="KW-1185">Reference proteome</keyword>
<evidence type="ECO:0000259" key="1">
    <source>
        <dbReference type="Pfam" id="PF09004"/>
    </source>
</evidence>
<gene>
    <name evidence="2" type="ORF">NP493_197g01015</name>
</gene>